<evidence type="ECO:0000256" key="1">
    <source>
        <dbReference type="SAM" id="MobiDB-lite"/>
    </source>
</evidence>
<evidence type="ECO:0000313" key="3">
    <source>
        <dbReference type="Proteomes" id="UP001378960"/>
    </source>
</evidence>
<comment type="caution">
    <text evidence="2">The sequence shown here is derived from an EMBL/GenBank/DDBJ whole genome shotgun (WGS) entry which is preliminary data.</text>
</comment>
<evidence type="ECO:0008006" key="4">
    <source>
        <dbReference type="Google" id="ProtNLM"/>
    </source>
</evidence>
<dbReference type="Proteomes" id="UP001378960">
    <property type="component" value="Unassembled WGS sequence"/>
</dbReference>
<proteinExistence type="predicted"/>
<name>A0AAV5R2J4_PICKL</name>
<sequence length="511" mass="59115">MDVGSPFRTIKFNNKDEVTLCDDMLEENKQKFPLGKCNRCKKDFAQMGVKQFKMCEHCRIQQRERSKRWQKQTREKDGVCSRCGTELPPDSGKFVLCLHCREMLRSWKSNRFVEGKCIHCSGPNINQDMYKVCERCRENSKLRRKTLEMQGACNRCSKTLSNDERNFKVCSECRSRKRLCKPAMETSISIEEGLSFNKTDNHGLINLAKVIVTDIDELNMEGFDNIDLSDVDKPKKRIVTINSNTEKSLDKDKDKEILLNDEIDADFIYSNVDDSFENVIDAYNNEFGLDSTDKHIKMLTESFNRDHSQLNHQLNQLTQFTNDEITTQNILDTKTDNESAVKSNNNNYFENEKSYVINGENSNVDDGDAIDLNNIENIDIDYTGSKEDISASVEDLQREIEVKTMGNDNINEHVNEHESEYENEHENEHESEHESKHENEHESEHENEHESEHENEHESEHENEHENDTVLLHVKAIQDELISETDKSNDKELEEAVEAVAVAVAVANSRE</sequence>
<feature type="compositionally biased region" description="Basic and acidic residues" evidence="1">
    <location>
        <begin position="416"/>
        <end position="468"/>
    </location>
</feature>
<keyword evidence="3" id="KW-1185">Reference proteome</keyword>
<evidence type="ECO:0000313" key="2">
    <source>
        <dbReference type="EMBL" id="GMM45217.1"/>
    </source>
</evidence>
<dbReference type="AlphaFoldDB" id="A0AAV5R2J4"/>
<protein>
    <recommendedName>
        <fullName evidence="4">Stc1 domain-containing protein</fullName>
    </recommendedName>
</protein>
<feature type="region of interest" description="Disordered" evidence="1">
    <location>
        <begin position="416"/>
        <end position="476"/>
    </location>
</feature>
<dbReference type="EMBL" id="BTGB01000002">
    <property type="protein sequence ID" value="GMM45217.1"/>
    <property type="molecule type" value="Genomic_DNA"/>
</dbReference>
<accession>A0AAV5R2J4</accession>
<gene>
    <name evidence="2" type="ORF">DAPK24_017920</name>
</gene>
<organism evidence="2 3">
    <name type="scientific">Pichia kluyveri</name>
    <name type="common">Yeast</name>
    <dbReference type="NCBI Taxonomy" id="36015"/>
    <lineage>
        <taxon>Eukaryota</taxon>
        <taxon>Fungi</taxon>
        <taxon>Dikarya</taxon>
        <taxon>Ascomycota</taxon>
        <taxon>Saccharomycotina</taxon>
        <taxon>Pichiomycetes</taxon>
        <taxon>Pichiales</taxon>
        <taxon>Pichiaceae</taxon>
        <taxon>Pichia</taxon>
    </lineage>
</organism>
<reference evidence="2 3" key="1">
    <citation type="journal article" date="2023" name="Elife">
        <title>Identification of key yeast species and microbe-microbe interactions impacting larval growth of Drosophila in the wild.</title>
        <authorList>
            <person name="Mure A."/>
            <person name="Sugiura Y."/>
            <person name="Maeda R."/>
            <person name="Honda K."/>
            <person name="Sakurai N."/>
            <person name="Takahashi Y."/>
            <person name="Watada M."/>
            <person name="Katoh T."/>
            <person name="Gotoh A."/>
            <person name="Gotoh Y."/>
            <person name="Taniguchi I."/>
            <person name="Nakamura K."/>
            <person name="Hayashi T."/>
            <person name="Katayama T."/>
            <person name="Uemura T."/>
            <person name="Hattori Y."/>
        </authorList>
    </citation>
    <scope>NUCLEOTIDE SEQUENCE [LARGE SCALE GENOMIC DNA]</scope>
    <source>
        <strain evidence="2 3">PK-24</strain>
    </source>
</reference>